<keyword evidence="4" id="KW-1133">Transmembrane helix</keyword>
<dbReference type="GO" id="GO:0006355">
    <property type="term" value="P:regulation of DNA-templated transcription"/>
    <property type="evidence" value="ECO:0007669"/>
    <property type="project" value="InterPro"/>
</dbReference>
<name>A0A369MB93_EGGLN</name>
<feature type="transmembrane region" description="Helical" evidence="4">
    <location>
        <begin position="172"/>
        <end position="194"/>
    </location>
</feature>
<dbReference type="GeneID" id="69511724"/>
<feature type="transmembrane region" description="Helical" evidence="4">
    <location>
        <begin position="106"/>
        <end position="126"/>
    </location>
</feature>
<sequence length="322" mass="36957">MNEIWFCYTMLFILMCLFSASMSLSAYFVSHRTTYLGIMAFFIAFCLETSLIFLDEYSYLKPDTLAEIVTFPFLHPWIKLAFSTLFIMSVWWVVLEYVERRTWLRIAVPCGACVLVQAAVVVAVQDSRLSQWIFYGVRDLCVASALGYGFWTYRRGADETLRQHLLRMRKPFIAFAVLIALVFAEDSLMMYYLAPQITDLSFTYHLSERNMCENVAVIFCAVLAIRSAADTLSIRFLEPPTGATTKVQQRAHTQLARYADRHALTPRERDVLALLLEGKDNQNIASALTLSLGTVKAHVHNIYRKANVSSRQQLLQSFWKED</sequence>
<keyword evidence="3" id="KW-0804">Transcription</keyword>
<evidence type="ECO:0000256" key="3">
    <source>
        <dbReference type="ARBA" id="ARBA00023163"/>
    </source>
</evidence>
<dbReference type="Pfam" id="PF00196">
    <property type="entry name" value="GerE"/>
    <property type="match status" value="1"/>
</dbReference>
<keyword evidence="4" id="KW-0812">Transmembrane</keyword>
<feature type="transmembrane region" description="Helical" evidence="4">
    <location>
        <begin position="132"/>
        <end position="151"/>
    </location>
</feature>
<proteinExistence type="predicted"/>
<feature type="domain" description="HTH luxR-type" evidence="5">
    <location>
        <begin position="257"/>
        <end position="322"/>
    </location>
</feature>
<dbReference type="EMBL" id="PPTU01000022">
    <property type="protein sequence ID" value="RDB68193.1"/>
    <property type="molecule type" value="Genomic_DNA"/>
</dbReference>
<dbReference type="GO" id="GO:0003677">
    <property type="term" value="F:DNA binding"/>
    <property type="evidence" value="ECO:0007669"/>
    <property type="project" value="UniProtKB-KW"/>
</dbReference>
<evidence type="ECO:0000313" key="6">
    <source>
        <dbReference type="EMBL" id="RDB68193.1"/>
    </source>
</evidence>
<keyword evidence="1" id="KW-0805">Transcription regulation</keyword>
<dbReference type="PRINTS" id="PR00038">
    <property type="entry name" value="HTHLUXR"/>
</dbReference>
<dbReference type="PROSITE" id="PS50043">
    <property type="entry name" value="HTH_LUXR_2"/>
    <property type="match status" value="1"/>
</dbReference>
<dbReference type="InterPro" id="IPR036388">
    <property type="entry name" value="WH-like_DNA-bd_sf"/>
</dbReference>
<keyword evidence="4" id="KW-0472">Membrane</keyword>
<dbReference type="InterPro" id="IPR000792">
    <property type="entry name" value="Tscrpt_reg_LuxR_C"/>
</dbReference>
<evidence type="ECO:0000256" key="1">
    <source>
        <dbReference type="ARBA" id="ARBA00023015"/>
    </source>
</evidence>
<evidence type="ECO:0000256" key="2">
    <source>
        <dbReference type="ARBA" id="ARBA00023125"/>
    </source>
</evidence>
<dbReference type="PROSITE" id="PS00622">
    <property type="entry name" value="HTH_LUXR_1"/>
    <property type="match status" value="1"/>
</dbReference>
<accession>A0A369MB93</accession>
<dbReference type="PANTHER" id="PTHR44688">
    <property type="entry name" value="DNA-BINDING TRANSCRIPTIONAL ACTIVATOR DEVR_DOSR"/>
    <property type="match status" value="1"/>
</dbReference>
<keyword evidence="2 6" id="KW-0238">DNA-binding</keyword>
<dbReference type="CDD" id="cd06170">
    <property type="entry name" value="LuxR_C_like"/>
    <property type="match status" value="1"/>
</dbReference>
<organism evidence="6 7">
    <name type="scientific">Eggerthella lenta</name>
    <name type="common">Eubacterium lentum</name>
    <dbReference type="NCBI Taxonomy" id="84112"/>
    <lineage>
        <taxon>Bacteria</taxon>
        <taxon>Bacillati</taxon>
        <taxon>Actinomycetota</taxon>
        <taxon>Coriobacteriia</taxon>
        <taxon>Eggerthellales</taxon>
        <taxon>Eggerthellaceae</taxon>
        <taxon>Eggerthella</taxon>
    </lineage>
</organism>
<dbReference type="SMART" id="SM00421">
    <property type="entry name" value="HTH_LUXR"/>
    <property type="match status" value="1"/>
</dbReference>
<feature type="transmembrane region" description="Helical" evidence="4">
    <location>
        <begin position="74"/>
        <end position="94"/>
    </location>
</feature>
<protein>
    <submittedName>
        <fullName evidence="6">DNA-binding response regulator</fullName>
    </submittedName>
</protein>
<dbReference type="InterPro" id="IPR016032">
    <property type="entry name" value="Sig_transdc_resp-reg_C-effctor"/>
</dbReference>
<dbReference type="SUPFAM" id="SSF46894">
    <property type="entry name" value="C-terminal effector domain of the bipartite response regulators"/>
    <property type="match status" value="1"/>
</dbReference>
<dbReference type="PANTHER" id="PTHR44688:SF16">
    <property type="entry name" value="DNA-BINDING TRANSCRIPTIONAL ACTIVATOR DEVR_DOSR"/>
    <property type="match status" value="1"/>
</dbReference>
<gene>
    <name evidence="6" type="ORF">C1875_11940</name>
</gene>
<comment type="caution">
    <text evidence="6">The sequence shown here is derived from an EMBL/GenBank/DDBJ whole genome shotgun (WGS) entry which is preliminary data.</text>
</comment>
<dbReference type="Gene3D" id="1.10.10.10">
    <property type="entry name" value="Winged helix-like DNA-binding domain superfamily/Winged helix DNA-binding domain"/>
    <property type="match status" value="1"/>
</dbReference>
<evidence type="ECO:0000256" key="4">
    <source>
        <dbReference type="SAM" id="Phobius"/>
    </source>
</evidence>
<dbReference type="AlphaFoldDB" id="A0A369MB93"/>
<feature type="transmembrane region" description="Helical" evidence="4">
    <location>
        <begin position="6"/>
        <end position="28"/>
    </location>
</feature>
<evidence type="ECO:0000313" key="7">
    <source>
        <dbReference type="Proteomes" id="UP000253970"/>
    </source>
</evidence>
<dbReference type="RefSeq" id="WP_009306491.1">
    <property type="nucleotide sequence ID" value="NZ_CABHNG010000023.1"/>
</dbReference>
<evidence type="ECO:0000259" key="5">
    <source>
        <dbReference type="PROSITE" id="PS50043"/>
    </source>
</evidence>
<feature type="transmembrane region" description="Helical" evidence="4">
    <location>
        <begin position="35"/>
        <end position="54"/>
    </location>
</feature>
<dbReference type="Proteomes" id="UP000253970">
    <property type="component" value="Unassembled WGS sequence"/>
</dbReference>
<reference evidence="6 7" key="1">
    <citation type="journal article" date="2018" name="Elife">
        <title>Discovery and characterization of a prevalent human gut bacterial enzyme sufficient for the inactivation of a family of plant toxins.</title>
        <authorList>
            <person name="Koppel N."/>
            <person name="Bisanz J.E."/>
            <person name="Pandelia M.E."/>
            <person name="Turnbaugh P.J."/>
            <person name="Balskus E.P."/>
        </authorList>
    </citation>
    <scope>NUCLEOTIDE SEQUENCE [LARGE SCALE GENOMIC DNA]</scope>
    <source>
        <strain evidence="6 7">W1 BHI 6</strain>
    </source>
</reference>